<dbReference type="Proteomes" id="UP000290870">
    <property type="component" value="Unassembled WGS sequence"/>
</dbReference>
<feature type="domain" description="N-acetyltransferase" evidence="3">
    <location>
        <begin position="1"/>
        <end position="153"/>
    </location>
</feature>
<dbReference type="PROSITE" id="PS51186">
    <property type="entry name" value="GNAT"/>
    <property type="match status" value="1"/>
</dbReference>
<dbReference type="OrthoDB" id="9793138at2"/>
<keyword evidence="2" id="KW-0012">Acyltransferase</keyword>
<dbReference type="RefSeq" id="WP_128985618.1">
    <property type="nucleotide sequence ID" value="NZ_PDJZ01000002.1"/>
</dbReference>
<dbReference type="InterPro" id="IPR045039">
    <property type="entry name" value="NSI-like"/>
</dbReference>
<gene>
    <name evidence="4" type="ORF">CRU90_02115</name>
</gene>
<dbReference type="PANTHER" id="PTHR43626:SF4">
    <property type="entry name" value="GCN5-RELATED N-ACETYLTRANSFERASE 2, CHLOROPLASTIC"/>
    <property type="match status" value="1"/>
</dbReference>
<evidence type="ECO:0000313" key="4">
    <source>
        <dbReference type="EMBL" id="RXJ85394.1"/>
    </source>
</evidence>
<name>A0A4Q0ZFY8_9BACT</name>
<organism evidence="4 5">
    <name type="scientific">Arcobacter cloacae</name>
    <dbReference type="NCBI Taxonomy" id="1054034"/>
    <lineage>
        <taxon>Bacteria</taxon>
        <taxon>Pseudomonadati</taxon>
        <taxon>Campylobacterota</taxon>
        <taxon>Epsilonproteobacteria</taxon>
        <taxon>Campylobacterales</taxon>
        <taxon>Arcobacteraceae</taxon>
        <taxon>Arcobacter</taxon>
    </lineage>
</organism>
<dbReference type="Gene3D" id="3.40.630.30">
    <property type="match status" value="1"/>
</dbReference>
<protein>
    <submittedName>
        <fullName evidence="4">GNAT family N-acetyltransferase</fullName>
    </submittedName>
</protein>
<keyword evidence="1 4" id="KW-0808">Transferase</keyword>
<dbReference type="AlphaFoldDB" id="A0A4Q0ZFY8"/>
<dbReference type="InterPro" id="IPR000182">
    <property type="entry name" value="GNAT_dom"/>
</dbReference>
<dbReference type="SUPFAM" id="SSF55729">
    <property type="entry name" value="Acyl-CoA N-acyltransferases (Nat)"/>
    <property type="match status" value="1"/>
</dbReference>
<accession>A0A4Q0ZFY8</accession>
<proteinExistence type="predicted"/>
<sequence>MEIRFYKPTVVDIPKMQDLVKEEVEKGKILLRTADEMATTIRSYTVVEVDGKMAGFTATHIHSPRLAEVRSLVVGKEFRGLKLGKKLVEACINEAKQYGIEQVLSLTYEKGFFESCGFREIAKEEIPEHKIWADCIRCKHFPICDEIAMVIDL</sequence>
<dbReference type="NCBIfam" id="NF005840">
    <property type="entry name" value="PRK07757.1"/>
    <property type="match status" value="1"/>
</dbReference>
<dbReference type="Pfam" id="PF00583">
    <property type="entry name" value="Acetyltransf_1"/>
    <property type="match status" value="1"/>
</dbReference>
<evidence type="ECO:0000256" key="2">
    <source>
        <dbReference type="ARBA" id="ARBA00023315"/>
    </source>
</evidence>
<dbReference type="GO" id="GO:0005737">
    <property type="term" value="C:cytoplasm"/>
    <property type="evidence" value="ECO:0007669"/>
    <property type="project" value="TreeGrafter"/>
</dbReference>
<evidence type="ECO:0000259" key="3">
    <source>
        <dbReference type="PROSITE" id="PS51186"/>
    </source>
</evidence>
<dbReference type="GO" id="GO:0008080">
    <property type="term" value="F:N-acetyltransferase activity"/>
    <property type="evidence" value="ECO:0007669"/>
    <property type="project" value="InterPro"/>
</dbReference>
<evidence type="ECO:0000256" key="1">
    <source>
        <dbReference type="ARBA" id="ARBA00022679"/>
    </source>
</evidence>
<dbReference type="PANTHER" id="PTHR43626">
    <property type="entry name" value="ACYL-COA N-ACYLTRANSFERASE"/>
    <property type="match status" value="1"/>
</dbReference>
<evidence type="ECO:0000313" key="5">
    <source>
        <dbReference type="Proteomes" id="UP000290870"/>
    </source>
</evidence>
<comment type="caution">
    <text evidence="4">The sequence shown here is derived from an EMBL/GenBank/DDBJ whole genome shotgun (WGS) entry which is preliminary data.</text>
</comment>
<dbReference type="InterPro" id="IPR016181">
    <property type="entry name" value="Acyl_CoA_acyltransferase"/>
</dbReference>
<dbReference type="EMBL" id="PDJZ01000002">
    <property type="protein sequence ID" value="RXJ85394.1"/>
    <property type="molecule type" value="Genomic_DNA"/>
</dbReference>
<reference evidence="4 5" key="1">
    <citation type="submission" date="2017-10" db="EMBL/GenBank/DDBJ databases">
        <title>Genomics of the genus Arcobacter.</title>
        <authorList>
            <person name="Perez-Cataluna A."/>
            <person name="Figueras M.J."/>
        </authorList>
    </citation>
    <scope>NUCLEOTIDE SEQUENCE [LARGE SCALE GENOMIC DNA]</scope>
    <source>
        <strain evidence="4 5">F26</strain>
    </source>
</reference>
<dbReference type="CDD" id="cd04301">
    <property type="entry name" value="NAT_SF"/>
    <property type="match status" value="1"/>
</dbReference>